<proteinExistence type="predicted"/>
<feature type="domain" description="DUF6298" evidence="1">
    <location>
        <begin position="1"/>
        <end position="120"/>
    </location>
</feature>
<dbReference type="InterPro" id="IPR046265">
    <property type="entry name" value="DUF6298"/>
</dbReference>
<dbReference type="Pfam" id="PF19815">
    <property type="entry name" value="DUF6298"/>
    <property type="match status" value="1"/>
</dbReference>
<reference evidence="2" key="1">
    <citation type="journal article" date="2013" name="Environ. Microbiol.">
        <title>Microbiota from the distal guts of lean and obese adolescents exhibit partial functional redundancy besides clear differences in community structure.</title>
        <authorList>
            <person name="Ferrer M."/>
            <person name="Ruiz A."/>
            <person name="Lanza F."/>
            <person name="Haange S.B."/>
            <person name="Oberbach A."/>
            <person name="Till H."/>
            <person name="Bargiela R."/>
            <person name="Campoy C."/>
            <person name="Segura M.T."/>
            <person name="Richter M."/>
            <person name="von Bergen M."/>
            <person name="Seifert J."/>
            <person name="Suarez A."/>
        </authorList>
    </citation>
    <scope>NUCLEOTIDE SEQUENCE</scope>
</reference>
<organism evidence="2">
    <name type="scientific">human gut metagenome</name>
    <dbReference type="NCBI Taxonomy" id="408170"/>
    <lineage>
        <taxon>unclassified sequences</taxon>
        <taxon>metagenomes</taxon>
        <taxon>organismal metagenomes</taxon>
    </lineage>
</organism>
<comment type="caution">
    <text evidence="2">The sequence shown here is derived from an EMBL/GenBank/DDBJ whole genome shotgun (WGS) entry which is preliminary data.</text>
</comment>
<feature type="non-terminal residue" evidence="2">
    <location>
        <position position="1"/>
    </location>
</feature>
<dbReference type="AlphaFoldDB" id="K1RXB9"/>
<sequence>TVAEWEAKTGKHVWVALSCNKDVQDAILQDPELRKVVDIIHIEQWYYTQKGLYAPEGGKNLAPRQYQRRLRPGKVTYDDVFKSVSEYRQAYPEKVVIYSGASAPENGKAVMDAGGSCPNVK</sequence>
<protein>
    <recommendedName>
        <fullName evidence="1">DUF6298 domain-containing protein</fullName>
    </recommendedName>
</protein>
<evidence type="ECO:0000313" key="2">
    <source>
        <dbReference type="EMBL" id="EKC53172.1"/>
    </source>
</evidence>
<gene>
    <name evidence="2" type="ORF">OBE_12724</name>
</gene>
<name>K1RXB9_9ZZZZ</name>
<dbReference type="EMBL" id="AJWZ01008778">
    <property type="protein sequence ID" value="EKC53172.1"/>
    <property type="molecule type" value="Genomic_DNA"/>
</dbReference>
<evidence type="ECO:0000259" key="1">
    <source>
        <dbReference type="Pfam" id="PF19815"/>
    </source>
</evidence>
<accession>K1RXB9</accession>